<comment type="caution">
    <text evidence="2">The sequence shown here is derived from an EMBL/GenBank/DDBJ whole genome shotgun (WGS) entry which is preliminary data.</text>
</comment>
<reference evidence="2" key="2">
    <citation type="submission" date="2021-04" db="EMBL/GenBank/DDBJ databases">
        <authorList>
            <person name="Gilroy R."/>
        </authorList>
    </citation>
    <scope>NUCLEOTIDE SEQUENCE</scope>
    <source>
        <strain evidence="2">CHK186-1790</strain>
    </source>
</reference>
<dbReference type="Pfam" id="PF24032">
    <property type="entry name" value="YQBQ"/>
    <property type="match status" value="1"/>
</dbReference>
<protein>
    <recommendedName>
        <fullName evidence="1">YqbQ/XkdQ domain-containing protein</fullName>
    </recommendedName>
</protein>
<evidence type="ECO:0000313" key="2">
    <source>
        <dbReference type="EMBL" id="HJC41059.1"/>
    </source>
</evidence>
<accession>A0A9D2P098</accession>
<proteinExistence type="predicted"/>
<reference evidence="2" key="1">
    <citation type="journal article" date="2021" name="PeerJ">
        <title>Extensive microbial diversity within the chicken gut microbiome revealed by metagenomics and culture.</title>
        <authorList>
            <person name="Gilroy R."/>
            <person name="Ravi A."/>
            <person name="Getino M."/>
            <person name="Pursley I."/>
            <person name="Horton D.L."/>
            <person name="Alikhan N.F."/>
            <person name="Baker D."/>
            <person name="Gharbi K."/>
            <person name="Hall N."/>
            <person name="Watson M."/>
            <person name="Adriaenssens E.M."/>
            <person name="Foster-Nyarko E."/>
            <person name="Jarju S."/>
            <person name="Secka A."/>
            <person name="Antonio M."/>
            <person name="Oren A."/>
            <person name="Chaudhuri R.R."/>
            <person name="La Ragione R."/>
            <person name="Hildebrand F."/>
            <person name="Pallen M.J."/>
        </authorList>
    </citation>
    <scope>NUCLEOTIDE SEQUENCE</scope>
    <source>
        <strain evidence="2">CHK186-1790</strain>
    </source>
</reference>
<dbReference type="Proteomes" id="UP000823882">
    <property type="component" value="Unassembled WGS sequence"/>
</dbReference>
<sequence length="322" mass="34492">MAQETAYRLLLTQPGGGESRDLTALVQSVTWQGDIRQTARELSVALAVPRDGSVEVPPLEEGSWLTLQGPEAPLFFGPLLQCSTSSQSAVVNVSALDRGRFLAGNRGWYKFTGATPEAAATLICGDFGIPVGALAATGVPLTQNFPGTSLDKIIRTLYTLAGAQNGKRYVLRFTGEGALEVVEKPTAATLEIAQTMGVTNTWDITDLCNSVAIYTDSGSLVRRVEDSASQALNGRLEHVLTQRGGEDAGTEAQAWLEDNGLAQNLTVEVLAPPLDLLAGAAVRLRDTGSGVSGLFWVDQDTHTWKNGQHYGKFRLNFRNLME</sequence>
<feature type="domain" description="YqbQ/XkdQ" evidence="1">
    <location>
        <begin position="29"/>
        <end position="312"/>
    </location>
</feature>
<dbReference type="InterPro" id="IPR056937">
    <property type="entry name" value="YqbQ/XkdQ"/>
</dbReference>
<dbReference type="EMBL" id="DWWJ01000103">
    <property type="protein sequence ID" value="HJC41059.1"/>
    <property type="molecule type" value="Genomic_DNA"/>
</dbReference>
<evidence type="ECO:0000259" key="1">
    <source>
        <dbReference type="Pfam" id="PF24032"/>
    </source>
</evidence>
<dbReference type="AlphaFoldDB" id="A0A9D2P098"/>
<gene>
    <name evidence="2" type="ORF">H9701_05850</name>
</gene>
<evidence type="ECO:0000313" key="3">
    <source>
        <dbReference type="Proteomes" id="UP000823882"/>
    </source>
</evidence>
<organism evidence="2 3">
    <name type="scientific">Candidatus Intestinimonas pullistercoris</name>
    <dbReference type="NCBI Taxonomy" id="2838623"/>
    <lineage>
        <taxon>Bacteria</taxon>
        <taxon>Bacillati</taxon>
        <taxon>Bacillota</taxon>
        <taxon>Clostridia</taxon>
        <taxon>Eubacteriales</taxon>
        <taxon>Intestinimonas</taxon>
    </lineage>
</organism>
<name>A0A9D2P098_9FIRM</name>